<name>A0A5J4SIE5_9ZZZZ</name>
<evidence type="ECO:0000256" key="1">
    <source>
        <dbReference type="ARBA" id="ARBA00022649"/>
    </source>
</evidence>
<dbReference type="InterPro" id="IPR035093">
    <property type="entry name" value="RelE/ParE_toxin_dom_sf"/>
</dbReference>
<sequence>MRVVWSKLAEKRMDDVFEWYERKNKSVAIKIYNEILDSVEILKTFPYIAAIEPLLVDCAKTYRSLVVKSLFKIVYRIENEDIYIVTVWNCRQKPNNLRGEIGE</sequence>
<dbReference type="EMBL" id="SNRY01000189">
    <property type="protein sequence ID" value="KAA6345033.1"/>
    <property type="molecule type" value="Genomic_DNA"/>
</dbReference>
<dbReference type="AlphaFoldDB" id="A0A5J4SIE5"/>
<comment type="caution">
    <text evidence="2">The sequence shown here is derived from an EMBL/GenBank/DDBJ whole genome shotgun (WGS) entry which is preliminary data.</text>
</comment>
<organism evidence="2">
    <name type="scientific">termite gut metagenome</name>
    <dbReference type="NCBI Taxonomy" id="433724"/>
    <lineage>
        <taxon>unclassified sequences</taxon>
        <taxon>metagenomes</taxon>
        <taxon>organismal metagenomes</taxon>
    </lineage>
</organism>
<accession>A0A5J4SIE5</accession>
<dbReference type="Pfam" id="PF05016">
    <property type="entry name" value="ParE_toxin"/>
    <property type="match status" value="1"/>
</dbReference>
<proteinExistence type="predicted"/>
<keyword evidence="1" id="KW-1277">Toxin-antitoxin system</keyword>
<dbReference type="InterPro" id="IPR007712">
    <property type="entry name" value="RelE/ParE_toxin"/>
</dbReference>
<dbReference type="Gene3D" id="3.30.2310.20">
    <property type="entry name" value="RelE-like"/>
    <property type="match status" value="1"/>
</dbReference>
<evidence type="ECO:0000313" key="2">
    <source>
        <dbReference type="EMBL" id="KAA6345033.1"/>
    </source>
</evidence>
<gene>
    <name evidence="2" type="ORF">EZS27_007375</name>
</gene>
<evidence type="ECO:0008006" key="3">
    <source>
        <dbReference type="Google" id="ProtNLM"/>
    </source>
</evidence>
<reference evidence="2" key="1">
    <citation type="submission" date="2019-03" db="EMBL/GenBank/DDBJ databases">
        <title>Single cell metagenomics reveals metabolic interactions within the superorganism composed of flagellate Streblomastix strix and complex community of Bacteroidetes bacteria on its surface.</title>
        <authorList>
            <person name="Treitli S.C."/>
            <person name="Kolisko M."/>
            <person name="Husnik F."/>
            <person name="Keeling P."/>
            <person name="Hampl V."/>
        </authorList>
    </citation>
    <scope>NUCLEOTIDE SEQUENCE</scope>
    <source>
        <strain evidence="2">STM</strain>
    </source>
</reference>
<protein>
    <recommendedName>
        <fullName evidence="3">Type II toxin-antitoxin system RelE/ParE family toxin</fullName>
    </recommendedName>
</protein>